<evidence type="ECO:0000313" key="3">
    <source>
        <dbReference type="Proteomes" id="UP001153709"/>
    </source>
</evidence>
<dbReference type="Proteomes" id="UP001153709">
    <property type="component" value="Unassembled WGS sequence"/>
</dbReference>
<keyword evidence="3" id="KW-1185">Reference proteome</keyword>
<dbReference type="EMBL" id="CAKJVB030000056">
    <property type="protein sequence ID" value="CAH1226770.1"/>
    <property type="molecule type" value="Genomic_DNA"/>
</dbReference>
<proteinExistence type="predicted"/>
<reference evidence="2" key="1">
    <citation type="submission" date="2022-01" db="EMBL/GenBank/DDBJ databases">
        <authorList>
            <person name="King R."/>
        </authorList>
    </citation>
    <scope>NUCLEOTIDE SEQUENCE</scope>
</reference>
<protein>
    <submittedName>
        <fullName evidence="2">Uncharacterized protein</fullName>
    </submittedName>
</protein>
<sequence>MLSRGKHLVNLVLVSSNDPPTQELADVLPASNRHSDDYRLNIEDDTQHIPVQGIINGTSNIAECCQTIRREESGNVENEQKFETDSEPEQFRDFSDDDPEYIPSNDENGSTDEEADKSVESRLLTEGTNEEGKENAIENKQENSTLRPRKRERNEQNWKVTKRVKATLAGKEHVSKSGKIISAKELKPGCRSCRRKCSDKMNELERVQIFNNYWTETKTWDLKRQFVLSRVNSVPTKRKRPVDGRRDNQRKQTIHYNFEINGNDNDTDSQVNDLEAEFSESVTSQSSASHVVNNDDTTSQDLLKSKLGRKQLKRSYLRTHDLTEKSKITWQ</sequence>
<comment type="caution">
    <text evidence="2">The sequence shown here is derived from an EMBL/GenBank/DDBJ whole genome shotgun (WGS) entry which is preliminary data.</text>
</comment>
<dbReference type="OrthoDB" id="8045193at2759"/>
<name>A0A9P0DR80_DIABA</name>
<dbReference type="AlphaFoldDB" id="A0A9P0DR80"/>
<evidence type="ECO:0000313" key="2">
    <source>
        <dbReference type="EMBL" id="CAH1226770.1"/>
    </source>
</evidence>
<organism evidence="2 3">
    <name type="scientific">Diabrotica balteata</name>
    <name type="common">Banded cucumber beetle</name>
    <dbReference type="NCBI Taxonomy" id="107213"/>
    <lineage>
        <taxon>Eukaryota</taxon>
        <taxon>Metazoa</taxon>
        <taxon>Ecdysozoa</taxon>
        <taxon>Arthropoda</taxon>
        <taxon>Hexapoda</taxon>
        <taxon>Insecta</taxon>
        <taxon>Pterygota</taxon>
        <taxon>Neoptera</taxon>
        <taxon>Endopterygota</taxon>
        <taxon>Coleoptera</taxon>
        <taxon>Polyphaga</taxon>
        <taxon>Cucujiformia</taxon>
        <taxon>Chrysomeloidea</taxon>
        <taxon>Chrysomelidae</taxon>
        <taxon>Galerucinae</taxon>
        <taxon>Diabroticina</taxon>
        <taxon>Diabroticites</taxon>
        <taxon>Diabrotica</taxon>
    </lineage>
</organism>
<feature type="compositionally biased region" description="Basic and acidic residues" evidence="1">
    <location>
        <begin position="130"/>
        <end position="141"/>
    </location>
</feature>
<feature type="compositionally biased region" description="Basic and acidic residues" evidence="1">
    <location>
        <begin position="71"/>
        <end position="94"/>
    </location>
</feature>
<feature type="region of interest" description="Disordered" evidence="1">
    <location>
        <begin position="71"/>
        <end position="157"/>
    </location>
</feature>
<gene>
    <name evidence="2" type="ORF">DIABBA_LOCUS124</name>
</gene>
<accession>A0A9P0DR80</accession>
<evidence type="ECO:0000256" key="1">
    <source>
        <dbReference type="SAM" id="MobiDB-lite"/>
    </source>
</evidence>